<organism evidence="4 5">
    <name type="scientific">Diaporthe vaccinii</name>
    <dbReference type="NCBI Taxonomy" id="105482"/>
    <lineage>
        <taxon>Eukaryota</taxon>
        <taxon>Fungi</taxon>
        <taxon>Dikarya</taxon>
        <taxon>Ascomycota</taxon>
        <taxon>Pezizomycotina</taxon>
        <taxon>Sordariomycetes</taxon>
        <taxon>Sordariomycetidae</taxon>
        <taxon>Diaporthales</taxon>
        <taxon>Diaporthaceae</taxon>
        <taxon>Diaporthe</taxon>
        <taxon>Diaporthe eres species complex</taxon>
    </lineage>
</organism>
<keyword evidence="5" id="KW-1185">Reference proteome</keyword>
<comment type="caution">
    <text evidence="4">The sequence shown here is derived from an EMBL/GenBank/DDBJ whole genome shotgun (WGS) entry which is preliminary data.</text>
</comment>
<feature type="transmembrane region" description="Helical" evidence="3">
    <location>
        <begin position="88"/>
        <end position="108"/>
    </location>
</feature>
<name>A0ABR4EZI7_9PEZI</name>
<gene>
    <name evidence="4" type="ORF">FJTKL_04659</name>
</gene>
<dbReference type="EMBL" id="JBAWTH010000018">
    <property type="protein sequence ID" value="KAL2287854.1"/>
    <property type="molecule type" value="Genomic_DNA"/>
</dbReference>
<dbReference type="Proteomes" id="UP001600888">
    <property type="component" value="Unassembled WGS sequence"/>
</dbReference>
<evidence type="ECO:0000256" key="3">
    <source>
        <dbReference type="SAM" id="Phobius"/>
    </source>
</evidence>
<reference evidence="4 5" key="1">
    <citation type="submission" date="2024-03" db="EMBL/GenBank/DDBJ databases">
        <title>A high-quality draft genome sequence of Diaporthe vaccinii, a causative agent of upright dieback and viscid rot disease in cranberry plants.</title>
        <authorList>
            <person name="Sarrasin M."/>
            <person name="Lang B.F."/>
            <person name="Burger G."/>
        </authorList>
    </citation>
    <scope>NUCLEOTIDE SEQUENCE [LARGE SCALE GENOMIC DNA]</scope>
    <source>
        <strain evidence="4 5">IS7</strain>
    </source>
</reference>
<feature type="coiled-coil region" evidence="1">
    <location>
        <begin position="6"/>
        <end position="33"/>
    </location>
</feature>
<evidence type="ECO:0000256" key="2">
    <source>
        <dbReference type="SAM" id="MobiDB-lite"/>
    </source>
</evidence>
<keyword evidence="1" id="KW-0175">Coiled coil</keyword>
<feature type="compositionally biased region" description="Basic and acidic residues" evidence="2">
    <location>
        <begin position="191"/>
        <end position="206"/>
    </location>
</feature>
<feature type="region of interest" description="Disordered" evidence="2">
    <location>
        <begin position="191"/>
        <end position="300"/>
    </location>
</feature>
<keyword evidence="3" id="KW-0812">Transmembrane</keyword>
<accession>A0ABR4EZI7</accession>
<keyword evidence="3" id="KW-1133">Transmembrane helix</keyword>
<evidence type="ECO:0000313" key="4">
    <source>
        <dbReference type="EMBL" id="KAL2287854.1"/>
    </source>
</evidence>
<feature type="compositionally biased region" description="Polar residues" evidence="2">
    <location>
        <begin position="280"/>
        <end position="292"/>
    </location>
</feature>
<protein>
    <submittedName>
        <fullName evidence="4">Uncharacterized protein</fullName>
    </submittedName>
</protein>
<sequence>MSDGLVDSVKARIEELEALKQSAESVSGSLENLLALKQQQASVVQAWQSVQQAEEALPLAFMSSIFGMNNKEISGPKAPMSLLQQFKLMFPISVGIVVIVLVFAYSGFVRTLVWLAYRYLIIFTLVKTSPYDRIYLSLDWKSASLTRKVEEKVRDMKLLVKKNKKKRTFNEIKEKREKQRAAEIQEEKLQQEEEAKKKRMDHHANGREGQASDASRNPAALVTPTVVATPPAENPRVQFIDPLPPHSRRAGTDSSVQMRDLEAQSGDISSTPPRTLLQVPRTTSHGVQTTPSLIPAEGEWPGILRSERVRRMTESVD</sequence>
<evidence type="ECO:0000256" key="1">
    <source>
        <dbReference type="SAM" id="Coils"/>
    </source>
</evidence>
<keyword evidence="3" id="KW-0472">Membrane</keyword>
<evidence type="ECO:0000313" key="5">
    <source>
        <dbReference type="Proteomes" id="UP001600888"/>
    </source>
</evidence>
<proteinExistence type="predicted"/>